<organism evidence="2 3">
    <name type="scientific">Pisum sativum</name>
    <name type="common">Garden pea</name>
    <name type="synonym">Lathyrus oleraceus</name>
    <dbReference type="NCBI Taxonomy" id="3888"/>
    <lineage>
        <taxon>Eukaryota</taxon>
        <taxon>Viridiplantae</taxon>
        <taxon>Streptophyta</taxon>
        <taxon>Embryophyta</taxon>
        <taxon>Tracheophyta</taxon>
        <taxon>Spermatophyta</taxon>
        <taxon>Magnoliopsida</taxon>
        <taxon>eudicotyledons</taxon>
        <taxon>Gunneridae</taxon>
        <taxon>Pentapetalae</taxon>
        <taxon>rosids</taxon>
        <taxon>fabids</taxon>
        <taxon>Fabales</taxon>
        <taxon>Fabaceae</taxon>
        <taxon>Papilionoideae</taxon>
        <taxon>50 kb inversion clade</taxon>
        <taxon>NPAAA clade</taxon>
        <taxon>Hologalegina</taxon>
        <taxon>IRL clade</taxon>
        <taxon>Fabeae</taxon>
        <taxon>Lathyrus</taxon>
    </lineage>
</organism>
<dbReference type="Proteomes" id="UP001058974">
    <property type="component" value="Chromosome 5"/>
</dbReference>
<dbReference type="Gramene" id="PSAT_LOCUS23889_t1">
    <property type="protein sequence ID" value="CAL5204929.1"/>
    <property type="gene ID" value="PSAT_LOCUS23889"/>
</dbReference>
<protein>
    <recommendedName>
        <fullName evidence="4">Pectinesterase inhibitor domain-containing protein</fullName>
    </recommendedName>
</protein>
<gene>
    <name evidence="2" type="ORF">KIW84_051164</name>
</gene>
<dbReference type="EMBL" id="JAMSHJ010000005">
    <property type="protein sequence ID" value="KAI5403909.1"/>
    <property type="molecule type" value="Genomic_DNA"/>
</dbReference>
<comment type="caution">
    <text evidence="2">The sequence shown here is derived from an EMBL/GenBank/DDBJ whole genome shotgun (WGS) entry which is preliminary data.</text>
</comment>
<keyword evidence="3" id="KW-1185">Reference proteome</keyword>
<dbReference type="Gramene" id="Psat05G0116400-T1">
    <property type="protein sequence ID" value="KAI5403909.1"/>
    <property type="gene ID" value="KIW84_051164"/>
</dbReference>
<sequence length="176" mass="19276">MANKIPLIAFILLASISCVTSTSRLNEPTSKSSKMETNIGDLEQQYQQQAQDAIITTIAEVTYAKEFMDFISKLKTLATLNGGLSDQVVQCVGGLSNVMNNVLIEVEKMENALPSVSWGTETLQNVVEVVLTYNAICGYALESVDGTIKLMVQRKIEDVAMLTNDVILRVAYLVVH</sequence>
<evidence type="ECO:0000313" key="2">
    <source>
        <dbReference type="EMBL" id="KAI5403909.1"/>
    </source>
</evidence>
<reference evidence="2 3" key="1">
    <citation type="journal article" date="2022" name="Nat. Genet.">
        <title>Improved pea reference genome and pan-genome highlight genomic features and evolutionary characteristics.</title>
        <authorList>
            <person name="Yang T."/>
            <person name="Liu R."/>
            <person name="Luo Y."/>
            <person name="Hu S."/>
            <person name="Wang D."/>
            <person name="Wang C."/>
            <person name="Pandey M.K."/>
            <person name="Ge S."/>
            <person name="Xu Q."/>
            <person name="Li N."/>
            <person name="Li G."/>
            <person name="Huang Y."/>
            <person name="Saxena R.K."/>
            <person name="Ji Y."/>
            <person name="Li M."/>
            <person name="Yan X."/>
            <person name="He Y."/>
            <person name="Liu Y."/>
            <person name="Wang X."/>
            <person name="Xiang C."/>
            <person name="Varshney R.K."/>
            <person name="Ding H."/>
            <person name="Gao S."/>
            <person name="Zong X."/>
        </authorList>
    </citation>
    <scope>NUCLEOTIDE SEQUENCE [LARGE SCALE GENOMIC DNA]</scope>
    <source>
        <strain evidence="2 3">cv. Zhongwan 6</strain>
    </source>
</reference>
<dbReference type="OrthoDB" id="1744795at2759"/>
<dbReference type="Gramene" id="Psat5g033240.1">
    <property type="protein sequence ID" value="Psat5g033240.1.cds1"/>
    <property type="gene ID" value="Psat5g033240"/>
</dbReference>
<accession>A0A9D4WLS0</accession>
<feature type="chain" id="PRO_5039698033" description="Pectinesterase inhibitor domain-containing protein" evidence="1">
    <location>
        <begin position="22"/>
        <end position="176"/>
    </location>
</feature>
<name>A0A9D4WLS0_PEA</name>
<keyword evidence="1" id="KW-0732">Signal</keyword>
<evidence type="ECO:0008006" key="4">
    <source>
        <dbReference type="Google" id="ProtNLM"/>
    </source>
</evidence>
<proteinExistence type="predicted"/>
<dbReference type="AlphaFoldDB" id="A0A9D4WLS0"/>
<evidence type="ECO:0000313" key="3">
    <source>
        <dbReference type="Proteomes" id="UP001058974"/>
    </source>
</evidence>
<feature type="signal peptide" evidence="1">
    <location>
        <begin position="1"/>
        <end position="21"/>
    </location>
</feature>
<dbReference type="PROSITE" id="PS51257">
    <property type="entry name" value="PROKAR_LIPOPROTEIN"/>
    <property type="match status" value="1"/>
</dbReference>
<evidence type="ECO:0000256" key="1">
    <source>
        <dbReference type="SAM" id="SignalP"/>
    </source>
</evidence>